<dbReference type="InterPro" id="IPR036477">
    <property type="entry name" value="Formyl_transf_N_sf"/>
</dbReference>
<dbReference type="AlphaFoldDB" id="A0A382QES1"/>
<dbReference type="GO" id="GO:0004479">
    <property type="term" value="F:methionyl-tRNA formyltransferase activity"/>
    <property type="evidence" value="ECO:0007669"/>
    <property type="project" value="UniProtKB-EC"/>
</dbReference>
<organism evidence="3">
    <name type="scientific">marine metagenome</name>
    <dbReference type="NCBI Taxonomy" id="408172"/>
    <lineage>
        <taxon>unclassified sequences</taxon>
        <taxon>metagenomes</taxon>
        <taxon>ecological metagenomes</taxon>
    </lineage>
</organism>
<dbReference type="PANTHER" id="PTHR11138:SF5">
    <property type="entry name" value="METHIONYL-TRNA FORMYLTRANSFERASE, MITOCHONDRIAL"/>
    <property type="match status" value="1"/>
</dbReference>
<gene>
    <name evidence="3" type="ORF">METZ01_LOCUS336918</name>
</gene>
<dbReference type="SUPFAM" id="SSF53328">
    <property type="entry name" value="Formyltransferase"/>
    <property type="match status" value="1"/>
</dbReference>
<dbReference type="InterPro" id="IPR041711">
    <property type="entry name" value="Met-tRNA-FMT_N"/>
</dbReference>
<feature type="non-terminal residue" evidence="3">
    <location>
        <position position="1"/>
    </location>
</feature>
<name>A0A382QES1_9ZZZZ</name>
<proteinExistence type="predicted"/>
<evidence type="ECO:0000259" key="2">
    <source>
        <dbReference type="Pfam" id="PF00551"/>
    </source>
</evidence>
<feature type="non-terminal residue" evidence="3">
    <location>
        <position position="156"/>
    </location>
</feature>
<dbReference type="GO" id="GO:0005829">
    <property type="term" value="C:cytosol"/>
    <property type="evidence" value="ECO:0007669"/>
    <property type="project" value="TreeGrafter"/>
</dbReference>
<dbReference type="EC" id="2.1.2.9" evidence="1"/>
<dbReference type="EMBL" id="UINC01114038">
    <property type="protein sequence ID" value="SVC84064.1"/>
    <property type="molecule type" value="Genomic_DNA"/>
</dbReference>
<dbReference type="Pfam" id="PF00551">
    <property type="entry name" value="Formyl_trans_N"/>
    <property type="match status" value="1"/>
</dbReference>
<accession>A0A382QES1</accession>
<dbReference type="CDD" id="cd08646">
    <property type="entry name" value="FMT_core_Met-tRNA-FMT_N"/>
    <property type="match status" value="1"/>
</dbReference>
<feature type="domain" description="Formyl transferase N-terminal" evidence="2">
    <location>
        <begin position="2"/>
        <end position="156"/>
    </location>
</feature>
<dbReference type="PANTHER" id="PTHR11138">
    <property type="entry name" value="METHIONYL-TRNA FORMYLTRANSFERASE"/>
    <property type="match status" value="1"/>
</dbReference>
<sequence>VRVVFLGTPAFAVPSLERLAASRHEVAAVVTNPDRAAGRGRRLRPPPVKVAAETLGLPILQPASPRQPDLPEQLAAVEPDAFAVIAFSILPKRLLAVPRLGSVNVHPSLLPAYRGAAPIIWALFDGCTETGISTFLLNPSVDAGDILLQERVAIDP</sequence>
<dbReference type="Gene3D" id="3.40.50.170">
    <property type="entry name" value="Formyl transferase, N-terminal domain"/>
    <property type="match status" value="1"/>
</dbReference>
<evidence type="ECO:0000313" key="3">
    <source>
        <dbReference type="EMBL" id="SVC84064.1"/>
    </source>
</evidence>
<reference evidence="3" key="1">
    <citation type="submission" date="2018-05" db="EMBL/GenBank/DDBJ databases">
        <authorList>
            <person name="Lanie J.A."/>
            <person name="Ng W.-L."/>
            <person name="Kazmierczak K.M."/>
            <person name="Andrzejewski T.M."/>
            <person name="Davidsen T.M."/>
            <person name="Wayne K.J."/>
            <person name="Tettelin H."/>
            <person name="Glass J.I."/>
            <person name="Rusch D."/>
            <person name="Podicherti R."/>
            <person name="Tsui H.-C.T."/>
            <person name="Winkler M.E."/>
        </authorList>
    </citation>
    <scope>NUCLEOTIDE SEQUENCE</scope>
</reference>
<dbReference type="InterPro" id="IPR002376">
    <property type="entry name" value="Formyl_transf_N"/>
</dbReference>
<evidence type="ECO:0000256" key="1">
    <source>
        <dbReference type="ARBA" id="ARBA00012261"/>
    </source>
</evidence>
<protein>
    <recommendedName>
        <fullName evidence="1">methionyl-tRNA formyltransferase</fullName>
        <ecNumber evidence="1">2.1.2.9</ecNumber>
    </recommendedName>
</protein>